<gene>
    <name evidence="5" type="primary">blaI_2</name>
    <name evidence="5" type="ORF">Mal52_03330</name>
</gene>
<dbReference type="SUPFAM" id="SSF46785">
    <property type="entry name" value="Winged helix' DNA-binding domain"/>
    <property type="match status" value="1"/>
</dbReference>
<keyword evidence="2" id="KW-0805">Transcription regulation</keyword>
<keyword evidence="6" id="KW-1185">Reference proteome</keyword>
<evidence type="ECO:0000256" key="4">
    <source>
        <dbReference type="ARBA" id="ARBA00023163"/>
    </source>
</evidence>
<sequence length="127" mass="14691">MARPRAKELTERELEIMHIFWDRGESTVNEIRDEIATAGRDLAYTTVATLVRILTEKNFLQQTNTERPFRFVPLRSFDEVSGSLLGDLMQKVFGGSREELLVKLLDQKKLTAKERAILTDILEEKRP</sequence>
<dbReference type="GO" id="GO:0045892">
    <property type="term" value="P:negative regulation of DNA-templated transcription"/>
    <property type="evidence" value="ECO:0007669"/>
    <property type="project" value="InterPro"/>
</dbReference>
<dbReference type="RefSeq" id="WP_145373867.1">
    <property type="nucleotide sequence ID" value="NZ_CP036276.1"/>
</dbReference>
<dbReference type="Gene3D" id="1.10.10.10">
    <property type="entry name" value="Winged helix-like DNA-binding domain superfamily/Winged helix DNA-binding domain"/>
    <property type="match status" value="1"/>
</dbReference>
<evidence type="ECO:0000313" key="5">
    <source>
        <dbReference type="EMBL" id="QDU41879.1"/>
    </source>
</evidence>
<dbReference type="InterPro" id="IPR036388">
    <property type="entry name" value="WH-like_DNA-bd_sf"/>
</dbReference>
<evidence type="ECO:0000256" key="2">
    <source>
        <dbReference type="ARBA" id="ARBA00023015"/>
    </source>
</evidence>
<dbReference type="GO" id="GO:0003677">
    <property type="term" value="F:DNA binding"/>
    <property type="evidence" value="ECO:0007669"/>
    <property type="project" value="UniProtKB-KW"/>
</dbReference>
<evidence type="ECO:0000313" key="6">
    <source>
        <dbReference type="Proteomes" id="UP000319383"/>
    </source>
</evidence>
<dbReference type="PIRSF" id="PIRSF019455">
    <property type="entry name" value="CopR_AtkY"/>
    <property type="match status" value="1"/>
</dbReference>
<name>A0A517ZHF1_9PLAN</name>
<dbReference type="InterPro" id="IPR036390">
    <property type="entry name" value="WH_DNA-bd_sf"/>
</dbReference>
<keyword evidence="3" id="KW-0238">DNA-binding</keyword>
<dbReference type="KEGG" id="sdyn:Mal52_03330"/>
<dbReference type="Gene3D" id="1.10.4040.10">
    <property type="entry name" value="Penicillinase repressor domain"/>
    <property type="match status" value="1"/>
</dbReference>
<dbReference type="InterPro" id="IPR005650">
    <property type="entry name" value="BlaI_family"/>
</dbReference>
<accession>A0A517ZHF1</accession>
<organism evidence="5 6">
    <name type="scientific">Symmachiella dynata</name>
    <dbReference type="NCBI Taxonomy" id="2527995"/>
    <lineage>
        <taxon>Bacteria</taxon>
        <taxon>Pseudomonadati</taxon>
        <taxon>Planctomycetota</taxon>
        <taxon>Planctomycetia</taxon>
        <taxon>Planctomycetales</taxon>
        <taxon>Planctomycetaceae</taxon>
        <taxon>Symmachiella</taxon>
    </lineage>
</organism>
<dbReference type="Pfam" id="PF03965">
    <property type="entry name" value="Penicillinase_R"/>
    <property type="match status" value="1"/>
</dbReference>
<evidence type="ECO:0000256" key="3">
    <source>
        <dbReference type="ARBA" id="ARBA00023125"/>
    </source>
</evidence>
<protein>
    <submittedName>
        <fullName evidence="5">Transcriptional regulator BlaI</fullName>
    </submittedName>
</protein>
<reference evidence="5 6" key="1">
    <citation type="submission" date="2019-02" db="EMBL/GenBank/DDBJ databases">
        <title>Deep-cultivation of Planctomycetes and their phenomic and genomic characterization uncovers novel biology.</title>
        <authorList>
            <person name="Wiegand S."/>
            <person name="Jogler M."/>
            <person name="Boedeker C."/>
            <person name="Pinto D."/>
            <person name="Vollmers J."/>
            <person name="Rivas-Marin E."/>
            <person name="Kohn T."/>
            <person name="Peeters S.H."/>
            <person name="Heuer A."/>
            <person name="Rast P."/>
            <person name="Oberbeckmann S."/>
            <person name="Bunk B."/>
            <person name="Jeske O."/>
            <person name="Meyerdierks A."/>
            <person name="Storesund J.E."/>
            <person name="Kallscheuer N."/>
            <person name="Luecker S."/>
            <person name="Lage O.M."/>
            <person name="Pohl T."/>
            <person name="Merkel B.J."/>
            <person name="Hornburger P."/>
            <person name="Mueller R.-W."/>
            <person name="Bruemmer F."/>
            <person name="Labrenz M."/>
            <person name="Spormann A.M."/>
            <person name="Op den Camp H."/>
            <person name="Overmann J."/>
            <person name="Amann R."/>
            <person name="Jetten M.S.M."/>
            <person name="Mascher T."/>
            <person name="Medema M.H."/>
            <person name="Devos D.P."/>
            <person name="Kaster A.-K."/>
            <person name="Ovreas L."/>
            <person name="Rohde M."/>
            <person name="Galperin M.Y."/>
            <person name="Jogler C."/>
        </authorList>
    </citation>
    <scope>NUCLEOTIDE SEQUENCE [LARGE SCALE GENOMIC DNA]</scope>
    <source>
        <strain evidence="5 6">Mal52</strain>
    </source>
</reference>
<dbReference type="EMBL" id="CP036276">
    <property type="protein sequence ID" value="QDU41879.1"/>
    <property type="molecule type" value="Genomic_DNA"/>
</dbReference>
<dbReference type="AlphaFoldDB" id="A0A517ZHF1"/>
<proteinExistence type="inferred from homology"/>
<keyword evidence="4" id="KW-0804">Transcription</keyword>
<evidence type="ECO:0000256" key="1">
    <source>
        <dbReference type="ARBA" id="ARBA00011046"/>
    </source>
</evidence>
<comment type="similarity">
    <text evidence="1">Belongs to the BlaI transcriptional regulatory family.</text>
</comment>
<dbReference type="Proteomes" id="UP000319383">
    <property type="component" value="Chromosome"/>
</dbReference>